<evidence type="ECO:0000256" key="8">
    <source>
        <dbReference type="ARBA" id="ARBA00023134"/>
    </source>
</evidence>
<keyword evidence="10" id="KW-0687">Ribonucleoprotein</keyword>
<keyword evidence="8" id="KW-0342">GTP-binding</keyword>
<dbReference type="Gene3D" id="3.40.50.300">
    <property type="entry name" value="P-loop containing nucleotide triphosphate hydrolases"/>
    <property type="match status" value="1"/>
</dbReference>
<dbReference type="GO" id="GO:0003924">
    <property type="term" value="F:GTPase activity"/>
    <property type="evidence" value="ECO:0007669"/>
    <property type="project" value="InterPro"/>
</dbReference>
<keyword evidence="7" id="KW-0694">RNA-binding</keyword>
<dbReference type="InterPro" id="IPR000897">
    <property type="entry name" value="SRP54_GTPase_dom"/>
</dbReference>
<organism evidence="14 15">
    <name type="scientific">Anaplasma ovis str. Haibei</name>
    <dbReference type="NCBI Taxonomy" id="1248439"/>
    <lineage>
        <taxon>Bacteria</taxon>
        <taxon>Pseudomonadati</taxon>
        <taxon>Pseudomonadota</taxon>
        <taxon>Alphaproteobacteria</taxon>
        <taxon>Rickettsiales</taxon>
        <taxon>Anaplasmataceae</taxon>
        <taxon>Anaplasma</taxon>
    </lineage>
</organism>
<dbReference type="SUPFAM" id="SSF47446">
    <property type="entry name" value="Signal peptide-binding domain"/>
    <property type="match status" value="1"/>
</dbReference>
<dbReference type="InterPro" id="IPR022941">
    <property type="entry name" value="SRP54"/>
</dbReference>
<dbReference type="Gene3D" id="1.20.120.140">
    <property type="entry name" value="Signal recognition particle SRP54, nucleotide-binding domain"/>
    <property type="match status" value="1"/>
</dbReference>
<dbReference type="KEGG" id="aoh:AOV_03010"/>
<name>A0A2Z2L8C1_9RICK</name>
<dbReference type="PANTHER" id="PTHR11564">
    <property type="entry name" value="SIGNAL RECOGNITION PARTICLE 54K PROTEIN SRP54"/>
    <property type="match status" value="1"/>
</dbReference>
<dbReference type="CDD" id="cd18539">
    <property type="entry name" value="SRP_G"/>
    <property type="match status" value="1"/>
</dbReference>
<dbReference type="RefSeq" id="WP_075139083.1">
    <property type="nucleotide sequence ID" value="NZ_CP015994.1"/>
</dbReference>
<dbReference type="InterPro" id="IPR042101">
    <property type="entry name" value="SRP54_N_sf"/>
</dbReference>
<dbReference type="Proteomes" id="UP000259762">
    <property type="component" value="Chromosome"/>
</dbReference>
<evidence type="ECO:0000256" key="3">
    <source>
        <dbReference type="ARBA" id="ARBA00005450"/>
    </source>
</evidence>
<dbReference type="GO" id="GO:0005886">
    <property type="term" value="C:plasma membrane"/>
    <property type="evidence" value="ECO:0007669"/>
    <property type="project" value="UniProtKB-SubCell"/>
</dbReference>
<dbReference type="SMART" id="SM00963">
    <property type="entry name" value="SRP54_N"/>
    <property type="match status" value="1"/>
</dbReference>
<keyword evidence="9" id="KW-0733">Signal recognition particle</keyword>
<dbReference type="GO" id="GO:0048500">
    <property type="term" value="C:signal recognition particle"/>
    <property type="evidence" value="ECO:0007669"/>
    <property type="project" value="InterPro"/>
</dbReference>
<dbReference type="SMART" id="SM00962">
    <property type="entry name" value="SRP54"/>
    <property type="match status" value="1"/>
</dbReference>
<evidence type="ECO:0000256" key="9">
    <source>
        <dbReference type="ARBA" id="ARBA00023135"/>
    </source>
</evidence>
<keyword evidence="4" id="KW-0963">Cytoplasm</keyword>
<dbReference type="Pfam" id="PF00448">
    <property type="entry name" value="SRP54"/>
    <property type="match status" value="1"/>
</dbReference>
<keyword evidence="5" id="KW-0547">Nucleotide-binding</keyword>
<gene>
    <name evidence="14" type="ORF">AOV_03010</name>
</gene>
<evidence type="ECO:0000259" key="13">
    <source>
        <dbReference type="PROSITE" id="PS00300"/>
    </source>
</evidence>
<comment type="subcellular location">
    <subcellularLocation>
        <location evidence="2">Cell inner membrane</location>
        <topology evidence="2">Peripheral membrane protein</topology>
        <orientation evidence="2">Cytoplasmic side</orientation>
    </subcellularLocation>
    <subcellularLocation>
        <location evidence="1">Cytoplasm</location>
    </subcellularLocation>
</comment>
<dbReference type="Pfam" id="PF02881">
    <property type="entry name" value="SRP54_N"/>
    <property type="match status" value="1"/>
</dbReference>
<dbReference type="InterPro" id="IPR036891">
    <property type="entry name" value="Signal_recog_part_SRP54_M_sf"/>
</dbReference>
<dbReference type="OrthoDB" id="9804720at2"/>
<dbReference type="InterPro" id="IPR004125">
    <property type="entry name" value="Signal_recog_particle_SRP54_M"/>
</dbReference>
<dbReference type="PROSITE" id="PS00300">
    <property type="entry name" value="SRP54"/>
    <property type="match status" value="1"/>
</dbReference>
<evidence type="ECO:0000313" key="15">
    <source>
        <dbReference type="Proteomes" id="UP000259762"/>
    </source>
</evidence>
<protein>
    <recommendedName>
        <fullName evidence="11">signal-recognition-particle GTPase</fullName>
        <ecNumber evidence="11">3.6.5.4</ecNumber>
    </recommendedName>
</protein>
<dbReference type="SUPFAM" id="SSF52540">
    <property type="entry name" value="P-loop containing nucleoside triphosphate hydrolases"/>
    <property type="match status" value="1"/>
</dbReference>
<keyword evidence="15" id="KW-1185">Reference proteome</keyword>
<proteinExistence type="inferred from homology"/>
<accession>A0A2Z2L8C1</accession>
<sequence>MFDSLAKGIASAVQKLGGRREISDKDFDLVLEDVTQALLDADVNLVVVEQFIGDVKSKIVGGEVIKGVLPEQMIIKLMEECLIEVLGNEKSELDLGGKAPIAIMMVGLQGVGKTTNAVKVAFKLKKSEKKVLVVSLDVYRPAAQEQLGILAQGVGIDSLPIVEGELPLNIAKRAMKEAKLGGYDVVIVDTAGRLHIDQEMIGELQLIKKEILPNETILVVDCMMGQDAVEVVRGFHDKLNLTGTIFTRADGDSRGGAILSMKMVSGCPIKFMSTGEKPEDLDDFYPDRVARRILNMGDVASLVEKAVEAVGRETIRDLQDKASKGKFDLDDLVVQLKALNRMGGIASIMKFIPAFGNDVKRKVAGIVDDSRVDKYIAIINSMTKLERANPKILNGARKTRIAKGAGVKVDVVNALLKQYNQMSSMIGKFSQLKASKLKDTDVMSFLQRKGM</sequence>
<dbReference type="InterPro" id="IPR004780">
    <property type="entry name" value="SRP"/>
</dbReference>
<dbReference type="InterPro" id="IPR027417">
    <property type="entry name" value="P-loop_NTPase"/>
</dbReference>
<dbReference type="AlphaFoldDB" id="A0A2Z2L8C1"/>
<keyword evidence="6" id="KW-0378">Hydrolase</keyword>
<dbReference type="GO" id="GO:0008312">
    <property type="term" value="F:7S RNA binding"/>
    <property type="evidence" value="ECO:0007669"/>
    <property type="project" value="InterPro"/>
</dbReference>
<dbReference type="GO" id="GO:0006614">
    <property type="term" value="P:SRP-dependent cotranslational protein targeting to membrane"/>
    <property type="evidence" value="ECO:0007669"/>
    <property type="project" value="InterPro"/>
</dbReference>
<evidence type="ECO:0000256" key="12">
    <source>
        <dbReference type="ARBA" id="ARBA00048027"/>
    </source>
</evidence>
<reference evidence="15" key="1">
    <citation type="submission" date="2018-06" db="EMBL/GenBank/DDBJ databases">
        <title>The Anaplasma ovis genome reveals a high proportion of pseudogenes.</title>
        <authorList>
            <person name="Liu Z."/>
            <person name="Peasley A.M."/>
            <person name="Yang J."/>
            <person name="Li Y."/>
            <person name="Guan G."/>
            <person name="Luo J."/>
            <person name="Yin H."/>
            <person name="Brayton K.A."/>
        </authorList>
    </citation>
    <scope>NUCLEOTIDE SEQUENCE [LARGE SCALE GENOMIC DNA]</scope>
    <source>
        <strain evidence="15">Haibei</strain>
    </source>
</reference>
<dbReference type="InterPro" id="IPR036225">
    <property type="entry name" value="SRP/SRP_N"/>
</dbReference>
<dbReference type="PANTHER" id="PTHR11564:SF5">
    <property type="entry name" value="SIGNAL RECOGNITION PARTICLE SUBUNIT SRP54"/>
    <property type="match status" value="1"/>
</dbReference>
<dbReference type="EMBL" id="CP015994">
    <property type="protein sequence ID" value="ASI47789.1"/>
    <property type="molecule type" value="Genomic_DNA"/>
</dbReference>
<dbReference type="InterPro" id="IPR013822">
    <property type="entry name" value="Signal_recog_particl_SRP54_hlx"/>
</dbReference>
<dbReference type="InterPro" id="IPR003593">
    <property type="entry name" value="AAA+_ATPase"/>
</dbReference>
<evidence type="ECO:0000256" key="11">
    <source>
        <dbReference type="ARBA" id="ARBA00035672"/>
    </source>
</evidence>
<dbReference type="SUPFAM" id="SSF47364">
    <property type="entry name" value="Domain of the SRP/SRP receptor G-proteins"/>
    <property type="match status" value="1"/>
</dbReference>
<dbReference type="SMART" id="SM00382">
    <property type="entry name" value="AAA"/>
    <property type="match status" value="1"/>
</dbReference>
<evidence type="ECO:0000256" key="10">
    <source>
        <dbReference type="ARBA" id="ARBA00023274"/>
    </source>
</evidence>
<dbReference type="Pfam" id="PF02978">
    <property type="entry name" value="SRP_SPB"/>
    <property type="match status" value="1"/>
</dbReference>
<reference evidence="14 15" key="2">
    <citation type="journal article" date="2019" name="BMC Genomics">
        <title>The Anaplasma ovis genome reveals a high proportion of pseudogenes.</title>
        <authorList>
            <person name="Liu Z."/>
            <person name="Peasley A.M."/>
            <person name="Yang J."/>
            <person name="Li Y."/>
            <person name="Guan G."/>
            <person name="Luo J."/>
            <person name="Yin H."/>
            <person name="Brayton K.A."/>
        </authorList>
    </citation>
    <scope>NUCLEOTIDE SEQUENCE [LARGE SCALE GENOMIC DNA]</scope>
    <source>
        <strain evidence="14 15">Haibei</strain>
    </source>
</reference>
<evidence type="ECO:0000256" key="2">
    <source>
        <dbReference type="ARBA" id="ARBA00004515"/>
    </source>
</evidence>
<evidence type="ECO:0000256" key="1">
    <source>
        <dbReference type="ARBA" id="ARBA00004496"/>
    </source>
</evidence>
<dbReference type="GO" id="GO:0005525">
    <property type="term" value="F:GTP binding"/>
    <property type="evidence" value="ECO:0007669"/>
    <property type="project" value="UniProtKB-KW"/>
</dbReference>
<dbReference type="Gene3D" id="1.10.260.30">
    <property type="entry name" value="Signal recognition particle, SRP54 subunit, M-domain"/>
    <property type="match status" value="1"/>
</dbReference>
<comment type="catalytic activity">
    <reaction evidence="12">
        <text>GTP + H2O = GDP + phosphate + H(+)</text>
        <dbReference type="Rhea" id="RHEA:19669"/>
        <dbReference type="ChEBI" id="CHEBI:15377"/>
        <dbReference type="ChEBI" id="CHEBI:15378"/>
        <dbReference type="ChEBI" id="CHEBI:37565"/>
        <dbReference type="ChEBI" id="CHEBI:43474"/>
        <dbReference type="ChEBI" id="CHEBI:58189"/>
        <dbReference type="EC" id="3.6.5.4"/>
    </reaction>
</comment>
<feature type="domain" description="SRP54-type proteins GTP-binding" evidence="13">
    <location>
        <begin position="268"/>
        <end position="281"/>
    </location>
</feature>
<dbReference type="EC" id="3.6.5.4" evidence="11"/>
<evidence type="ECO:0000256" key="7">
    <source>
        <dbReference type="ARBA" id="ARBA00022884"/>
    </source>
</evidence>
<evidence type="ECO:0000256" key="6">
    <source>
        <dbReference type="ARBA" id="ARBA00022801"/>
    </source>
</evidence>
<dbReference type="NCBIfam" id="TIGR00959">
    <property type="entry name" value="ffh"/>
    <property type="match status" value="1"/>
</dbReference>
<evidence type="ECO:0000256" key="4">
    <source>
        <dbReference type="ARBA" id="ARBA00022490"/>
    </source>
</evidence>
<evidence type="ECO:0000256" key="5">
    <source>
        <dbReference type="ARBA" id="ARBA00022741"/>
    </source>
</evidence>
<evidence type="ECO:0000313" key="14">
    <source>
        <dbReference type="EMBL" id="ASI47789.1"/>
    </source>
</evidence>
<comment type="similarity">
    <text evidence="3">Belongs to the GTP-binding SRP family. SRP54 subfamily.</text>
</comment>